<reference evidence="3" key="1">
    <citation type="journal article" date="2020" name="mSystems">
        <title>Genome- and Community-Level Interaction Insights into Carbon Utilization and Element Cycling Functions of Hydrothermarchaeota in Hydrothermal Sediment.</title>
        <authorList>
            <person name="Zhou Z."/>
            <person name="Liu Y."/>
            <person name="Xu W."/>
            <person name="Pan J."/>
            <person name="Luo Z.H."/>
            <person name="Li M."/>
        </authorList>
    </citation>
    <scope>NUCLEOTIDE SEQUENCE [LARGE SCALE GENOMIC DNA]</scope>
    <source>
        <strain evidence="3">SpSt-503</strain>
    </source>
</reference>
<dbReference type="PANTHER" id="PTHR47618">
    <property type="entry name" value="BIFUNCTIONAL OLIGORIBONUCLEASE AND PAP PHOSPHATASE NRNA"/>
    <property type="match status" value="1"/>
</dbReference>
<sequence length="333" mass="37079">MGSSSAFEQFNYILATLRMKQLDDTILVQPHDFPDHDAVASAFGLGRLLERLGFKVRLVHRYPIRSHSLTAMIRDLHIPIQRVDELLPTDFINDPCIIVDGSPNNANAHPITSNVIAVIDHHVNPGELEVPFVDIRTSYGACSSIIADYWQEAELIPDRATATALLMGIQIDTDFLSRRVSPADLNAHHRLFFQADWQFGTQVVKASLSIKDLEAFHFATDHYLTQGNLFFTMLPTDCTQELISILADFFLRLREILVTVIVEAGGDRYHVSVRSRSPDISAATVVRLALAGIGEGGGHDHMAGGFIHASAHIDEQALFRRFIKAMETAQENQ</sequence>
<dbReference type="EMBL" id="DSVL01000252">
    <property type="protein sequence ID" value="HFH29468.1"/>
    <property type="molecule type" value="Genomic_DNA"/>
</dbReference>
<accession>A0A7C3E198</accession>
<proteinExistence type="predicted"/>
<dbReference type="InterPro" id="IPR051319">
    <property type="entry name" value="Oligoribo/pAp-PDE_c-di-AMP_PDE"/>
</dbReference>
<evidence type="ECO:0000259" key="1">
    <source>
        <dbReference type="Pfam" id="PF01368"/>
    </source>
</evidence>
<comment type="caution">
    <text evidence="3">The sequence shown here is derived from an EMBL/GenBank/DDBJ whole genome shotgun (WGS) entry which is preliminary data.</text>
</comment>
<evidence type="ECO:0000259" key="2">
    <source>
        <dbReference type="Pfam" id="PF02272"/>
    </source>
</evidence>
<dbReference type="Gene3D" id="3.10.310.30">
    <property type="match status" value="1"/>
</dbReference>
<feature type="domain" description="DHHA1" evidence="2">
    <location>
        <begin position="228"/>
        <end position="314"/>
    </location>
</feature>
<dbReference type="GO" id="GO:0003676">
    <property type="term" value="F:nucleic acid binding"/>
    <property type="evidence" value="ECO:0007669"/>
    <property type="project" value="InterPro"/>
</dbReference>
<organism evidence="3">
    <name type="scientific">Gracilinema caldarium</name>
    <dbReference type="NCBI Taxonomy" id="215591"/>
    <lineage>
        <taxon>Bacteria</taxon>
        <taxon>Pseudomonadati</taxon>
        <taxon>Spirochaetota</taxon>
        <taxon>Spirochaetia</taxon>
        <taxon>Spirochaetales</taxon>
        <taxon>Breznakiellaceae</taxon>
        <taxon>Gracilinema</taxon>
    </lineage>
</organism>
<dbReference type="Pfam" id="PF02272">
    <property type="entry name" value="DHHA1"/>
    <property type="match status" value="1"/>
</dbReference>
<name>A0A7C3E198_9SPIR</name>
<dbReference type="PANTHER" id="PTHR47618:SF1">
    <property type="entry name" value="BIFUNCTIONAL OLIGORIBONUCLEASE AND PAP PHOSPHATASE NRNA"/>
    <property type="match status" value="1"/>
</dbReference>
<protein>
    <submittedName>
        <fullName evidence="3">DHH family phosphoesterase</fullName>
    </submittedName>
</protein>
<dbReference type="SUPFAM" id="SSF64182">
    <property type="entry name" value="DHH phosphoesterases"/>
    <property type="match status" value="1"/>
</dbReference>
<evidence type="ECO:0000313" key="3">
    <source>
        <dbReference type="EMBL" id="HFH29468.1"/>
    </source>
</evidence>
<dbReference type="InterPro" id="IPR001667">
    <property type="entry name" value="DDH_dom"/>
</dbReference>
<feature type="domain" description="DDH" evidence="1">
    <location>
        <begin position="26"/>
        <end position="169"/>
    </location>
</feature>
<gene>
    <name evidence="3" type="ORF">ENS59_08150</name>
</gene>
<dbReference type="InterPro" id="IPR038763">
    <property type="entry name" value="DHH_sf"/>
</dbReference>
<dbReference type="Pfam" id="PF01368">
    <property type="entry name" value="DHH"/>
    <property type="match status" value="1"/>
</dbReference>
<dbReference type="InterPro" id="IPR003156">
    <property type="entry name" value="DHHA1_dom"/>
</dbReference>
<dbReference type="AlphaFoldDB" id="A0A7C3E198"/>
<dbReference type="Gene3D" id="3.90.1640.10">
    <property type="entry name" value="inorganic pyrophosphatase (n-terminal core)"/>
    <property type="match status" value="1"/>
</dbReference>